<dbReference type="Proteomes" id="UP000078419">
    <property type="component" value="Unassembled WGS sequence"/>
</dbReference>
<dbReference type="Proteomes" id="UP000055047">
    <property type="component" value="Unassembled WGS sequence"/>
</dbReference>
<evidence type="ECO:0000313" key="3">
    <source>
        <dbReference type="Proteomes" id="UP000055047"/>
    </source>
</evidence>
<evidence type="ECO:0000313" key="4">
    <source>
        <dbReference type="Proteomes" id="UP000078419"/>
    </source>
</evidence>
<gene>
    <name evidence="2" type="ORF">ANAPC1_00288</name>
    <name evidence="1" type="ORF">ANAPHAGO_00760</name>
</gene>
<reference evidence="2" key="3">
    <citation type="submission" date="2016-03" db="EMBL/GenBank/DDBJ databases">
        <authorList>
            <person name="Loux V."/>
        </authorList>
    </citation>
    <scope>NUCLEOTIDE SEQUENCE</scope>
    <source>
        <strain evidence="2">C1</strain>
    </source>
</reference>
<protein>
    <submittedName>
        <fullName evidence="1">Uncharacterized protein</fullName>
    </submittedName>
</protein>
<dbReference type="EMBL" id="FLLR01000007">
    <property type="protein sequence ID" value="SBO13948.1"/>
    <property type="molecule type" value="Genomic_DNA"/>
</dbReference>
<reference evidence="1 3" key="1">
    <citation type="submission" date="2014-09" db="EMBL/GenBank/DDBJ databases">
        <authorList>
            <person name="Loux Valentin"/>
            <person name="Dugat Thibaut"/>
        </authorList>
    </citation>
    <scope>NUCLEOTIDE SEQUENCE [LARGE SCALE GENOMIC DNA]</scope>
    <source>
        <strain evidence="1 3">BOV-10_179</strain>
    </source>
</reference>
<name>A0A098EFC0_ANAPH</name>
<evidence type="ECO:0000313" key="1">
    <source>
        <dbReference type="EMBL" id="CEG20999.1"/>
    </source>
</evidence>
<evidence type="ECO:0000313" key="2">
    <source>
        <dbReference type="EMBL" id="SBO13948.1"/>
    </source>
</evidence>
<reference evidence="4" key="2">
    <citation type="submission" date="2016-03" db="EMBL/GenBank/DDBJ databases">
        <authorList>
            <person name="Loux Valentin"/>
        </authorList>
    </citation>
    <scope>NUCLEOTIDE SEQUENCE [LARGE SCALE GENOMIC DNA]</scope>
    <source>
        <strain evidence="4">C1</strain>
    </source>
</reference>
<organism evidence="1 3">
    <name type="scientific">Anaplasma phagocytophilum</name>
    <name type="common">Ehrlichia phagocytophila</name>
    <dbReference type="NCBI Taxonomy" id="948"/>
    <lineage>
        <taxon>Bacteria</taxon>
        <taxon>Pseudomonadati</taxon>
        <taxon>Pseudomonadota</taxon>
        <taxon>Alphaproteobacteria</taxon>
        <taxon>Rickettsiales</taxon>
        <taxon>Anaplasmataceae</taxon>
        <taxon>Anaplasma</taxon>
        <taxon>phagocytophilum group</taxon>
    </lineage>
</organism>
<accession>A0A098EFC0</accession>
<dbReference type="AlphaFoldDB" id="A0A098EFC0"/>
<sequence>MKLPKLRQAGGLKCVISSNYGGHAMGDYMDTTSLFYDDFSNYHSYRHGDMQMMYCNQNTYLHNVLFPVFIGSIQEMEEVFVVTGARDHLQV</sequence>
<dbReference type="EMBL" id="CCXQ01000142">
    <property type="protein sequence ID" value="CEG20999.1"/>
    <property type="molecule type" value="Genomic_DNA"/>
</dbReference>
<proteinExistence type="predicted"/>